<feature type="transmembrane region" description="Helical" evidence="6">
    <location>
        <begin position="325"/>
        <end position="347"/>
    </location>
</feature>
<dbReference type="Proteomes" id="UP000799537">
    <property type="component" value="Unassembled WGS sequence"/>
</dbReference>
<keyword evidence="3 6" id="KW-1133">Transmembrane helix</keyword>
<feature type="transmembrane region" description="Helical" evidence="6">
    <location>
        <begin position="110"/>
        <end position="127"/>
    </location>
</feature>
<feature type="transmembrane region" description="Helical" evidence="6">
    <location>
        <begin position="476"/>
        <end position="494"/>
    </location>
</feature>
<evidence type="ECO:0000256" key="3">
    <source>
        <dbReference type="ARBA" id="ARBA00022989"/>
    </source>
</evidence>
<dbReference type="AlphaFoldDB" id="A0A6A6CZ10"/>
<dbReference type="GO" id="GO:0005886">
    <property type="term" value="C:plasma membrane"/>
    <property type="evidence" value="ECO:0007669"/>
    <property type="project" value="TreeGrafter"/>
</dbReference>
<feature type="region of interest" description="Disordered" evidence="5">
    <location>
        <begin position="256"/>
        <end position="281"/>
    </location>
</feature>
<dbReference type="OrthoDB" id="5215911at2759"/>
<dbReference type="FunFam" id="1.20.1250.20:FF:000319">
    <property type="entry name" value="MFS transporter, putative"/>
    <property type="match status" value="1"/>
</dbReference>
<feature type="transmembrane region" description="Helical" evidence="6">
    <location>
        <begin position="222"/>
        <end position="241"/>
    </location>
</feature>
<organism evidence="7 8">
    <name type="scientific">Zasmidium cellare ATCC 36951</name>
    <dbReference type="NCBI Taxonomy" id="1080233"/>
    <lineage>
        <taxon>Eukaryota</taxon>
        <taxon>Fungi</taxon>
        <taxon>Dikarya</taxon>
        <taxon>Ascomycota</taxon>
        <taxon>Pezizomycotina</taxon>
        <taxon>Dothideomycetes</taxon>
        <taxon>Dothideomycetidae</taxon>
        <taxon>Mycosphaerellales</taxon>
        <taxon>Mycosphaerellaceae</taxon>
        <taxon>Zasmidium</taxon>
    </lineage>
</organism>
<evidence type="ECO:0000256" key="4">
    <source>
        <dbReference type="ARBA" id="ARBA00023136"/>
    </source>
</evidence>
<feature type="transmembrane region" description="Helical" evidence="6">
    <location>
        <begin position="411"/>
        <end position="430"/>
    </location>
</feature>
<dbReference type="PANTHER" id="PTHR23502">
    <property type="entry name" value="MAJOR FACILITATOR SUPERFAMILY"/>
    <property type="match status" value="1"/>
</dbReference>
<evidence type="ECO:0000313" key="7">
    <source>
        <dbReference type="EMBL" id="KAF2170606.1"/>
    </source>
</evidence>
<dbReference type="GO" id="GO:0022857">
    <property type="term" value="F:transmembrane transporter activity"/>
    <property type="evidence" value="ECO:0007669"/>
    <property type="project" value="InterPro"/>
</dbReference>
<name>A0A6A6CZ10_ZASCE</name>
<dbReference type="PANTHER" id="PTHR23502:SF30">
    <property type="entry name" value="TRANSPORTER, PUTATIVE (AFU_ORTHOLOGUE AFUA_8G04702)-RELATED"/>
    <property type="match status" value="1"/>
</dbReference>
<dbReference type="GeneID" id="54569277"/>
<proteinExistence type="predicted"/>
<dbReference type="EMBL" id="ML993585">
    <property type="protein sequence ID" value="KAF2170606.1"/>
    <property type="molecule type" value="Genomic_DNA"/>
</dbReference>
<feature type="transmembrane region" description="Helical" evidence="6">
    <location>
        <begin position="436"/>
        <end position="464"/>
    </location>
</feature>
<accession>A0A6A6CZ10</accession>
<gene>
    <name evidence="7" type="ORF">M409DRAFT_64283</name>
</gene>
<evidence type="ECO:0000256" key="5">
    <source>
        <dbReference type="SAM" id="MobiDB-lite"/>
    </source>
</evidence>
<feature type="transmembrane region" description="Helical" evidence="6">
    <location>
        <begin position="367"/>
        <end position="390"/>
    </location>
</feature>
<feature type="transmembrane region" description="Helical" evidence="6">
    <location>
        <begin position="66"/>
        <end position="90"/>
    </location>
</feature>
<evidence type="ECO:0000313" key="8">
    <source>
        <dbReference type="Proteomes" id="UP000799537"/>
    </source>
</evidence>
<evidence type="ECO:0000256" key="6">
    <source>
        <dbReference type="SAM" id="Phobius"/>
    </source>
</evidence>
<evidence type="ECO:0000256" key="2">
    <source>
        <dbReference type="ARBA" id="ARBA00022692"/>
    </source>
</evidence>
<dbReference type="InterPro" id="IPR036259">
    <property type="entry name" value="MFS_trans_sf"/>
</dbReference>
<keyword evidence="8" id="KW-1185">Reference proteome</keyword>
<dbReference type="Pfam" id="PF07690">
    <property type="entry name" value="MFS_1"/>
    <property type="match status" value="1"/>
</dbReference>
<feature type="transmembrane region" description="Helical" evidence="6">
    <location>
        <begin position="190"/>
        <end position="210"/>
    </location>
</feature>
<sequence>MASAEQALAIQSGHIDNTLVPGTVHLVDIDHTLHTKHSRAHKDIVLVPTPSDDPNDPLNWTPRRKLLSLVCMCVYVWFTGICNSVVYSVLVPLSEANDLSVADLNAGTGYLFLLCGWGLLFWQPFALQYGKRPTYLISTAATVALTLWGPYAKGNGQWIAKSVLSGFFAAPIEALPEISVSDVFFSHERGTYMGVYAFVLAGSNFFAPVICGFINDGQGYKWVFYYPAIFAGVAFLFLLFFMEETNYDRKTVGLVEKSDGEESPAEPVVEGEEKKTPTAENTLPSDIEIGRAYTPKSFMQKLAPWDPQATHPQRMPYRAVLSLRLLSWPVIFYAGFSYGSYLIWFNVLNATASLILGGAPYNFSTSMVGLSYVSCCLGVIAASIYTGYLSDWMTIRLARRNGGIMEPEQRLWGFALCLVVLPASLLLWGVGAAHHIHWFGLIVAMLGTSFCNACGITLSVNYLVDSYREIGGDGMTTVIIVRNTMSFAIGYGITPWFDNLGAQNCFISAAFVGLVACAVFLPVIWVGKRWREGSREKYWALVEKHVGMGMVH</sequence>
<comment type="subcellular location">
    <subcellularLocation>
        <location evidence="1">Membrane</location>
        <topology evidence="1">Multi-pass membrane protein</topology>
    </subcellularLocation>
</comment>
<evidence type="ECO:0000256" key="1">
    <source>
        <dbReference type="ARBA" id="ARBA00004141"/>
    </source>
</evidence>
<dbReference type="Gene3D" id="1.20.1250.20">
    <property type="entry name" value="MFS general substrate transporter like domains"/>
    <property type="match status" value="1"/>
</dbReference>
<dbReference type="SUPFAM" id="SSF103473">
    <property type="entry name" value="MFS general substrate transporter"/>
    <property type="match status" value="1"/>
</dbReference>
<evidence type="ECO:0008006" key="9">
    <source>
        <dbReference type="Google" id="ProtNLM"/>
    </source>
</evidence>
<dbReference type="InterPro" id="IPR011701">
    <property type="entry name" value="MFS"/>
</dbReference>
<dbReference type="RefSeq" id="XP_033671495.1">
    <property type="nucleotide sequence ID" value="XM_033816005.1"/>
</dbReference>
<reference evidence="7" key="1">
    <citation type="journal article" date="2020" name="Stud. Mycol.">
        <title>101 Dothideomycetes genomes: a test case for predicting lifestyles and emergence of pathogens.</title>
        <authorList>
            <person name="Haridas S."/>
            <person name="Albert R."/>
            <person name="Binder M."/>
            <person name="Bloem J."/>
            <person name="Labutti K."/>
            <person name="Salamov A."/>
            <person name="Andreopoulos B."/>
            <person name="Baker S."/>
            <person name="Barry K."/>
            <person name="Bills G."/>
            <person name="Bluhm B."/>
            <person name="Cannon C."/>
            <person name="Castanera R."/>
            <person name="Culley D."/>
            <person name="Daum C."/>
            <person name="Ezra D."/>
            <person name="Gonzalez J."/>
            <person name="Henrissat B."/>
            <person name="Kuo A."/>
            <person name="Liang C."/>
            <person name="Lipzen A."/>
            <person name="Lutzoni F."/>
            <person name="Magnuson J."/>
            <person name="Mondo S."/>
            <person name="Nolan M."/>
            <person name="Ohm R."/>
            <person name="Pangilinan J."/>
            <person name="Park H.-J."/>
            <person name="Ramirez L."/>
            <person name="Alfaro M."/>
            <person name="Sun H."/>
            <person name="Tritt A."/>
            <person name="Yoshinaga Y."/>
            <person name="Zwiers L.-H."/>
            <person name="Turgeon B."/>
            <person name="Goodwin S."/>
            <person name="Spatafora J."/>
            <person name="Crous P."/>
            <person name="Grigoriev I."/>
        </authorList>
    </citation>
    <scope>NUCLEOTIDE SEQUENCE</scope>
    <source>
        <strain evidence="7">ATCC 36951</strain>
    </source>
</reference>
<keyword evidence="2 6" id="KW-0812">Transmembrane</keyword>
<keyword evidence="4 6" id="KW-0472">Membrane</keyword>
<feature type="transmembrane region" description="Helical" evidence="6">
    <location>
        <begin position="506"/>
        <end position="527"/>
    </location>
</feature>
<protein>
    <recommendedName>
        <fullName evidence="9">Major facilitator superfamily (MFS) profile domain-containing protein</fullName>
    </recommendedName>
</protein>